<dbReference type="PROSITE" id="PS51257">
    <property type="entry name" value="PROKAR_LIPOPROTEIN"/>
    <property type="match status" value="1"/>
</dbReference>
<dbReference type="Proteomes" id="UP000024816">
    <property type="component" value="Unassembled WGS sequence"/>
</dbReference>
<proteinExistence type="predicted"/>
<reference evidence="3 4" key="1">
    <citation type="journal article" date="2014" name="Antonie Van Leeuwenhoek">
        <title>Hyphomonas beringensis sp. nov. and Hyphomonas chukchiensis sp. nov., isolated from surface seawater of the Bering Sea and Chukchi Sea.</title>
        <authorList>
            <person name="Li C."/>
            <person name="Lai Q."/>
            <person name="Li G."/>
            <person name="Dong C."/>
            <person name="Wang J."/>
            <person name="Liao Y."/>
            <person name="Shao Z."/>
        </authorList>
    </citation>
    <scope>NUCLEOTIDE SEQUENCE [LARGE SCALE GENOMIC DNA]</scope>
    <source>
        <strain evidence="3 4">VP2</strain>
    </source>
</reference>
<dbReference type="PATRIC" id="fig|1280952.3.peg.1402"/>
<evidence type="ECO:0000256" key="1">
    <source>
        <dbReference type="SAM" id="SignalP"/>
    </source>
</evidence>
<dbReference type="Pfam" id="PF19780">
    <property type="entry name" value="DUF6265"/>
    <property type="match status" value="1"/>
</dbReference>
<feature type="signal peptide" evidence="1">
    <location>
        <begin position="1"/>
        <end position="17"/>
    </location>
</feature>
<dbReference type="STRING" id="1280952.HJA_07057"/>
<organism evidence="3 4">
    <name type="scientific">Hyphomonas jannaschiana VP2</name>
    <dbReference type="NCBI Taxonomy" id="1280952"/>
    <lineage>
        <taxon>Bacteria</taxon>
        <taxon>Pseudomonadati</taxon>
        <taxon>Pseudomonadota</taxon>
        <taxon>Alphaproteobacteria</taxon>
        <taxon>Hyphomonadales</taxon>
        <taxon>Hyphomonadaceae</taxon>
        <taxon>Hyphomonas</taxon>
    </lineage>
</organism>
<dbReference type="EMBL" id="ARYJ01000004">
    <property type="protein sequence ID" value="KCZ89035.1"/>
    <property type="molecule type" value="Genomic_DNA"/>
</dbReference>
<dbReference type="OrthoDB" id="5382295at2"/>
<keyword evidence="4" id="KW-1185">Reference proteome</keyword>
<keyword evidence="1" id="KW-0732">Signal</keyword>
<evidence type="ECO:0000313" key="4">
    <source>
        <dbReference type="Proteomes" id="UP000024816"/>
    </source>
</evidence>
<dbReference type="InterPro" id="IPR046232">
    <property type="entry name" value="DUF6265"/>
</dbReference>
<keyword evidence="3" id="KW-0449">Lipoprotein</keyword>
<dbReference type="eggNOG" id="ENOG503339H">
    <property type="taxonomic scope" value="Bacteria"/>
</dbReference>
<name>A0A059FEI8_9PROT</name>
<gene>
    <name evidence="3" type="ORF">HJA_07057</name>
</gene>
<protein>
    <submittedName>
        <fullName evidence="3">Putative lipoprotein</fullName>
    </submittedName>
</protein>
<comment type="caution">
    <text evidence="3">The sequence shown here is derived from an EMBL/GenBank/DDBJ whole genome shotgun (WGS) entry which is preliminary data.</text>
</comment>
<accession>A0A059FEI8</accession>
<dbReference type="AlphaFoldDB" id="A0A059FEI8"/>
<feature type="chain" id="PRO_5001572278" evidence="1">
    <location>
        <begin position="18"/>
        <end position="147"/>
    </location>
</feature>
<feature type="domain" description="DUF6265" evidence="2">
    <location>
        <begin position="29"/>
        <end position="130"/>
    </location>
</feature>
<evidence type="ECO:0000313" key="3">
    <source>
        <dbReference type="EMBL" id="KCZ89035.1"/>
    </source>
</evidence>
<dbReference type="RefSeq" id="WP_051597464.1">
    <property type="nucleotide sequence ID" value="NZ_ARYJ01000004.1"/>
</dbReference>
<sequence length="147" mass="16318">MKRVLSACLILIGGCTAAPETAPGHPLGWISGCWENADGDYREVWSAPDHGYLFGYALALKGDQVSFFEQSRIDPGKRFTFNAYPAGKGPSPFREIERGASHIVFADPGHDYPQRIRYAREGDRMTAEISLMDGSRGQGFAFRRCRD</sequence>
<evidence type="ECO:0000259" key="2">
    <source>
        <dbReference type="Pfam" id="PF19780"/>
    </source>
</evidence>